<organism evidence="1 2">
    <name type="scientific">Schizopora paradoxa</name>
    <dbReference type="NCBI Taxonomy" id="27342"/>
    <lineage>
        <taxon>Eukaryota</taxon>
        <taxon>Fungi</taxon>
        <taxon>Dikarya</taxon>
        <taxon>Basidiomycota</taxon>
        <taxon>Agaricomycotina</taxon>
        <taxon>Agaricomycetes</taxon>
        <taxon>Hymenochaetales</taxon>
        <taxon>Schizoporaceae</taxon>
        <taxon>Schizopora</taxon>
    </lineage>
</organism>
<dbReference type="InParanoid" id="A0A0H2RYZ6"/>
<name>A0A0H2RYZ6_9AGAM</name>
<dbReference type="EMBL" id="KQ085906">
    <property type="protein sequence ID" value="KLO17335.1"/>
    <property type="molecule type" value="Genomic_DNA"/>
</dbReference>
<evidence type="ECO:0000313" key="1">
    <source>
        <dbReference type="EMBL" id="KLO17335.1"/>
    </source>
</evidence>
<evidence type="ECO:0000313" key="2">
    <source>
        <dbReference type="Proteomes" id="UP000053477"/>
    </source>
</evidence>
<protein>
    <submittedName>
        <fullName evidence="1">Uncharacterized protein</fullName>
    </submittedName>
</protein>
<dbReference type="AlphaFoldDB" id="A0A0H2RYZ6"/>
<accession>A0A0H2RYZ6</accession>
<keyword evidence="2" id="KW-1185">Reference proteome</keyword>
<reference evidence="1 2" key="1">
    <citation type="submission" date="2015-04" db="EMBL/GenBank/DDBJ databases">
        <title>Complete genome sequence of Schizopora paradoxa KUC8140, a cosmopolitan wood degrader in East Asia.</title>
        <authorList>
            <consortium name="DOE Joint Genome Institute"/>
            <person name="Min B."/>
            <person name="Park H."/>
            <person name="Jang Y."/>
            <person name="Kim J.-J."/>
            <person name="Kim K.H."/>
            <person name="Pangilinan J."/>
            <person name="Lipzen A."/>
            <person name="Riley R."/>
            <person name="Grigoriev I.V."/>
            <person name="Spatafora J.W."/>
            <person name="Choi I.-G."/>
        </authorList>
    </citation>
    <scope>NUCLEOTIDE SEQUENCE [LARGE SCALE GENOMIC DNA]</scope>
    <source>
        <strain evidence="1 2">KUC8140</strain>
    </source>
</reference>
<sequence length="73" mass="8486">MRAIGLERLERSTGRILKQQDLRRDSDVRMRWHHQRILALDAAKSNATIALVLVLGAAMGAWQRRQQLVWYSC</sequence>
<gene>
    <name evidence="1" type="ORF">SCHPADRAFT_900781</name>
</gene>
<proteinExistence type="predicted"/>
<dbReference type="Proteomes" id="UP000053477">
    <property type="component" value="Unassembled WGS sequence"/>
</dbReference>